<dbReference type="EMBL" id="LT629740">
    <property type="protein sequence ID" value="SDS73188.1"/>
    <property type="molecule type" value="Genomic_DNA"/>
</dbReference>
<dbReference type="RefSeq" id="WP_091371251.1">
    <property type="nucleotide sequence ID" value="NZ_LT629740.1"/>
</dbReference>
<evidence type="ECO:0000313" key="2">
    <source>
        <dbReference type="Proteomes" id="UP000199679"/>
    </source>
</evidence>
<sequence length="98" mass="10855">MKLAKLFDIDPEIFIYAAGKDVRLVKYAANEISNYLKDGLLDGMSPQSLFSITGIGNTTLTLAAQLNEAVYRKYELEKDNQALRKLNADLKALLQSSA</sequence>
<name>A0A1H1UKZ0_MUCMA</name>
<dbReference type="AlphaFoldDB" id="A0A1H1UKZ0"/>
<reference evidence="1 2" key="1">
    <citation type="submission" date="2016-10" db="EMBL/GenBank/DDBJ databases">
        <authorList>
            <person name="de Groot N.N."/>
        </authorList>
    </citation>
    <scope>NUCLEOTIDE SEQUENCE [LARGE SCALE GENOMIC DNA]</scope>
    <source>
        <strain evidence="1 2">MP1X4</strain>
    </source>
</reference>
<evidence type="ECO:0000313" key="1">
    <source>
        <dbReference type="EMBL" id="SDS73188.1"/>
    </source>
</evidence>
<accession>A0A1H1UKZ0</accession>
<organism evidence="1 2">
    <name type="scientific">Mucilaginibacter mallensis</name>
    <dbReference type="NCBI Taxonomy" id="652787"/>
    <lineage>
        <taxon>Bacteria</taxon>
        <taxon>Pseudomonadati</taxon>
        <taxon>Bacteroidota</taxon>
        <taxon>Sphingobacteriia</taxon>
        <taxon>Sphingobacteriales</taxon>
        <taxon>Sphingobacteriaceae</taxon>
        <taxon>Mucilaginibacter</taxon>
    </lineage>
</organism>
<keyword evidence="2" id="KW-1185">Reference proteome</keyword>
<protein>
    <submittedName>
        <fullName evidence="1">Uncharacterized protein</fullName>
    </submittedName>
</protein>
<dbReference type="Proteomes" id="UP000199679">
    <property type="component" value="Chromosome I"/>
</dbReference>
<dbReference type="OrthoDB" id="797332at2"/>
<proteinExistence type="predicted"/>
<gene>
    <name evidence="1" type="ORF">SAMN05216490_1700</name>
</gene>